<gene>
    <name evidence="2" type="ORF">L207DRAFT_588502</name>
</gene>
<dbReference type="Pfam" id="PF06985">
    <property type="entry name" value="HET"/>
    <property type="match status" value="1"/>
</dbReference>
<dbReference type="PANTHER" id="PTHR33112">
    <property type="entry name" value="DOMAIN PROTEIN, PUTATIVE-RELATED"/>
    <property type="match status" value="1"/>
</dbReference>
<dbReference type="Proteomes" id="UP000235786">
    <property type="component" value="Unassembled WGS sequence"/>
</dbReference>
<dbReference type="STRING" id="1149755.A0A2J6R911"/>
<dbReference type="AlphaFoldDB" id="A0A2J6R911"/>
<accession>A0A2J6R911</accession>
<dbReference type="EMBL" id="KZ613953">
    <property type="protein sequence ID" value="PMD35012.1"/>
    <property type="molecule type" value="Genomic_DNA"/>
</dbReference>
<evidence type="ECO:0000313" key="3">
    <source>
        <dbReference type="Proteomes" id="UP000235786"/>
    </source>
</evidence>
<evidence type="ECO:0000313" key="2">
    <source>
        <dbReference type="EMBL" id="PMD35012.1"/>
    </source>
</evidence>
<keyword evidence="3" id="KW-1185">Reference proteome</keyword>
<dbReference type="OrthoDB" id="5125733at2759"/>
<reference evidence="2 3" key="1">
    <citation type="submission" date="2016-04" db="EMBL/GenBank/DDBJ databases">
        <title>A degradative enzymes factory behind the ericoid mycorrhizal symbiosis.</title>
        <authorList>
            <consortium name="DOE Joint Genome Institute"/>
            <person name="Martino E."/>
            <person name="Morin E."/>
            <person name="Grelet G."/>
            <person name="Kuo A."/>
            <person name="Kohler A."/>
            <person name="Daghino S."/>
            <person name="Barry K."/>
            <person name="Choi C."/>
            <person name="Cichocki N."/>
            <person name="Clum A."/>
            <person name="Copeland A."/>
            <person name="Hainaut M."/>
            <person name="Haridas S."/>
            <person name="Labutti K."/>
            <person name="Lindquist E."/>
            <person name="Lipzen A."/>
            <person name="Khouja H.-R."/>
            <person name="Murat C."/>
            <person name="Ohm R."/>
            <person name="Olson A."/>
            <person name="Spatafora J."/>
            <person name="Veneault-Fourrey C."/>
            <person name="Henrissat B."/>
            <person name="Grigoriev I."/>
            <person name="Martin F."/>
            <person name="Perotto S."/>
        </authorList>
    </citation>
    <scope>NUCLEOTIDE SEQUENCE [LARGE SCALE GENOMIC DNA]</scope>
    <source>
        <strain evidence="2 3">F</strain>
    </source>
</reference>
<proteinExistence type="predicted"/>
<name>A0A2J6R911_HYAVF</name>
<dbReference type="PANTHER" id="PTHR33112:SF16">
    <property type="entry name" value="HETEROKARYON INCOMPATIBILITY DOMAIN-CONTAINING PROTEIN"/>
    <property type="match status" value="1"/>
</dbReference>
<feature type="domain" description="Heterokaryon incompatibility" evidence="1">
    <location>
        <begin position="68"/>
        <end position="166"/>
    </location>
</feature>
<sequence length="324" mass="37035">MPQETRWGLDTSSKWIKQQLLDCDENHPDCKSDQEKNPVLPTRVLDLGEDPENTSIHLRETNNLVGVYATLSHCWGLVHPLTTTRDTYDQRIQGIAIDELPKTFRDAVLVTRKLGIRYLWIDSLCIIQRDLTDWKIESSRMAGVYSNAYVNLAASGSRDSRGGLFREGRVSGLHLWVYSLSTPLLDRAWVYQERKLSRRFVQFTTSELVWECNASITCECGNPFLKHCAFPDLIRPKLDVSKDPNFLQAWSEILGFYTRLALTEEEDRLPALAGVAAAIQSKSNQTYYTGIWKEQMPKNLLWGLLQQGESFEIIYCSHVVMGSL</sequence>
<dbReference type="InterPro" id="IPR010730">
    <property type="entry name" value="HET"/>
</dbReference>
<protein>
    <submittedName>
        <fullName evidence="2">HET-domain-containing protein</fullName>
    </submittedName>
</protein>
<organism evidence="2 3">
    <name type="scientific">Hyaloscypha variabilis (strain UAMH 11265 / GT02V1 / F)</name>
    <name type="common">Meliniomyces variabilis</name>
    <dbReference type="NCBI Taxonomy" id="1149755"/>
    <lineage>
        <taxon>Eukaryota</taxon>
        <taxon>Fungi</taxon>
        <taxon>Dikarya</taxon>
        <taxon>Ascomycota</taxon>
        <taxon>Pezizomycotina</taxon>
        <taxon>Leotiomycetes</taxon>
        <taxon>Helotiales</taxon>
        <taxon>Hyaloscyphaceae</taxon>
        <taxon>Hyaloscypha</taxon>
        <taxon>Hyaloscypha variabilis</taxon>
    </lineage>
</organism>
<evidence type="ECO:0000259" key="1">
    <source>
        <dbReference type="Pfam" id="PF06985"/>
    </source>
</evidence>